<gene>
    <name evidence="1" type="ORF">OUZ56_003216</name>
</gene>
<evidence type="ECO:0000313" key="1">
    <source>
        <dbReference type="EMBL" id="KAK4021297.1"/>
    </source>
</evidence>
<organism evidence="1 2">
    <name type="scientific">Daphnia magna</name>
    <dbReference type="NCBI Taxonomy" id="35525"/>
    <lineage>
        <taxon>Eukaryota</taxon>
        <taxon>Metazoa</taxon>
        <taxon>Ecdysozoa</taxon>
        <taxon>Arthropoda</taxon>
        <taxon>Crustacea</taxon>
        <taxon>Branchiopoda</taxon>
        <taxon>Diplostraca</taxon>
        <taxon>Cladocera</taxon>
        <taxon>Anomopoda</taxon>
        <taxon>Daphniidae</taxon>
        <taxon>Daphnia</taxon>
    </lineage>
</organism>
<keyword evidence="2" id="KW-1185">Reference proteome</keyword>
<sequence>MLAHRMVVDGDRVSDSIERALLIVLYALPKVNRNGNPIVSTNHPKPPRGTGKQLAACVVGRTPANNKLTTFDGHCL</sequence>
<reference evidence="1 2" key="1">
    <citation type="journal article" date="2023" name="Nucleic Acids Res.">
        <title>The hologenome of Daphnia magna reveals possible DNA methylation and microbiome-mediated evolution of the host genome.</title>
        <authorList>
            <person name="Chaturvedi A."/>
            <person name="Li X."/>
            <person name="Dhandapani V."/>
            <person name="Marshall H."/>
            <person name="Kissane S."/>
            <person name="Cuenca-Cambronero M."/>
            <person name="Asole G."/>
            <person name="Calvet F."/>
            <person name="Ruiz-Romero M."/>
            <person name="Marangio P."/>
            <person name="Guigo R."/>
            <person name="Rago D."/>
            <person name="Mirbahai L."/>
            <person name="Eastwood N."/>
            <person name="Colbourne J.K."/>
            <person name="Zhou J."/>
            <person name="Mallon E."/>
            <person name="Orsini L."/>
        </authorList>
    </citation>
    <scope>NUCLEOTIDE SEQUENCE [LARGE SCALE GENOMIC DNA]</scope>
    <source>
        <strain evidence="1">LRV0_1</strain>
    </source>
</reference>
<protein>
    <submittedName>
        <fullName evidence="1">Uncharacterized protein</fullName>
    </submittedName>
</protein>
<accession>A0ABR0A826</accession>
<dbReference type="EMBL" id="JAOYFB010000036">
    <property type="protein sequence ID" value="KAK4021297.1"/>
    <property type="molecule type" value="Genomic_DNA"/>
</dbReference>
<evidence type="ECO:0000313" key="2">
    <source>
        <dbReference type="Proteomes" id="UP001234178"/>
    </source>
</evidence>
<dbReference type="Proteomes" id="UP001234178">
    <property type="component" value="Unassembled WGS sequence"/>
</dbReference>
<comment type="caution">
    <text evidence="1">The sequence shown here is derived from an EMBL/GenBank/DDBJ whole genome shotgun (WGS) entry which is preliminary data.</text>
</comment>
<proteinExistence type="predicted"/>
<name>A0ABR0A826_9CRUS</name>